<feature type="domain" description="CCHC-type" evidence="2">
    <location>
        <begin position="260"/>
        <end position="276"/>
    </location>
</feature>
<dbReference type="InterPro" id="IPR025724">
    <property type="entry name" value="GAG-pre-integrase_dom"/>
</dbReference>
<protein>
    <submittedName>
        <fullName evidence="3">Integrase, catalytic core</fullName>
    </submittedName>
</protein>
<evidence type="ECO:0000256" key="1">
    <source>
        <dbReference type="SAM" id="MobiDB-lite"/>
    </source>
</evidence>
<sequence length="546" mass="60878">MEKSDIARPISTLDGSNYITWAHQMRSFLIGRKLWHIVTGDITKPVKPIPPVQSTGQNSIEHNDIMDHDTTAEDIKYIERLEDWDRKNHQIITWLGNTSIPVIHTQFDAFDTAKELWDFLYTRFQSIGLAHYYQLHSTLVSLNQEVGQSVNEYLATLQPIWTQLEQAKISLDHIHLIKVLMGLRPEYESVYAALLHRNPLPSLDVAIQKILFEEKRLDIFSSLPSDVALTTSQLQPTHEISFCKNCKLHGHGFANCPTIECRYCHKRGHILDHCPTRPPRPPGHSHKPKFSPKAGTSSVVAAATPSDITAPSTFQLTDLHDLLKQVISSNSTALAVTLGTSWLLDLACYNHMTSELSSHIPVQSLPPIHSTVGNRMSISHIGTVNTPTIQLSNTYHVPNLTFNLAFVGQLCDIGLTIVFSFHGCQVQDPQTRQVIGTGRKVGRLFELTSLQHSSVFPAISAPITNNTLFQWHLRLGHASSNKLHSLASTDILNNVSKFSSFDCLNYKLAKQHALSFPNSASLCDKPFGIIHSDIWGPAPCPTVNGC</sequence>
<dbReference type="PANTHER" id="PTHR47481:SF31">
    <property type="entry name" value="OS01G0873500 PROTEIN"/>
    <property type="match status" value="1"/>
</dbReference>
<dbReference type="Pfam" id="PF14223">
    <property type="entry name" value="Retrotran_gag_2"/>
    <property type="match status" value="1"/>
</dbReference>
<comment type="caution">
    <text evidence="3">The sequence shown here is derived from an EMBL/GenBank/DDBJ whole genome shotgun (WGS) entry which is preliminary data.</text>
</comment>
<dbReference type="Proteomes" id="UP000321393">
    <property type="component" value="Unassembled WGS sequence"/>
</dbReference>
<dbReference type="PANTHER" id="PTHR47481">
    <property type="match status" value="1"/>
</dbReference>
<dbReference type="SMART" id="SM00343">
    <property type="entry name" value="ZnF_C2HC"/>
    <property type="match status" value="2"/>
</dbReference>
<name>A0A5A7UKE6_CUCMM</name>
<proteinExistence type="predicted"/>
<dbReference type="Proteomes" id="UP000321947">
    <property type="component" value="Unassembled WGS sequence"/>
</dbReference>
<reference evidence="5 6" key="1">
    <citation type="submission" date="2019-08" db="EMBL/GenBank/DDBJ databases">
        <title>Draft genome sequences of two oriental melons (Cucumis melo L. var makuwa).</title>
        <authorList>
            <person name="Kwon S.-Y."/>
        </authorList>
    </citation>
    <scope>NUCLEOTIDE SEQUENCE [LARGE SCALE GENOMIC DNA]</scope>
    <source>
        <strain evidence="6">cv. Chang Bougi</strain>
        <strain evidence="5">cv. SW 3</strain>
        <tissue evidence="3">Leaf</tissue>
    </source>
</reference>
<dbReference type="SUPFAM" id="SSF57756">
    <property type="entry name" value="Retrovirus zinc finger-like domains"/>
    <property type="match status" value="1"/>
</dbReference>
<organism evidence="3 5">
    <name type="scientific">Cucumis melo var. makuwa</name>
    <name type="common">Oriental melon</name>
    <dbReference type="NCBI Taxonomy" id="1194695"/>
    <lineage>
        <taxon>Eukaryota</taxon>
        <taxon>Viridiplantae</taxon>
        <taxon>Streptophyta</taxon>
        <taxon>Embryophyta</taxon>
        <taxon>Tracheophyta</taxon>
        <taxon>Spermatophyta</taxon>
        <taxon>Magnoliopsida</taxon>
        <taxon>eudicotyledons</taxon>
        <taxon>Gunneridae</taxon>
        <taxon>Pentapetalae</taxon>
        <taxon>rosids</taxon>
        <taxon>fabids</taxon>
        <taxon>Cucurbitales</taxon>
        <taxon>Cucurbitaceae</taxon>
        <taxon>Benincaseae</taxon>
        <taxon>Cucumis</taxon>
    </lineage>
</organism>
<feature type="region of interest" description="Disordered" evidence="1">
    <location>
        <begin position="275"/>
        <end position="295"/>
    </location>
</feature>
<evidence type="ECO:0000313" key="3">
    <source>
        <dbReference type="EMBL" id="KAA0053979.1"/>
    </source>
</evidence>
<dbReference type="InterPro" id="IPR054722">
    <property type="entry name" value="PolX-like_BBD"/>
</dbReference>
<dbReference type="OrthoDB" id="1706811at2759"/>
<dbReference type="GO" id="GO:0003676">
    <property type="term" value="F:nucleic acid binding"/>
    <property type="evidence" value="ECO:0007669"/>
    <property type="project" value="InterPro"/>
</dbReference>
<dbReference type="GO" id="GO:0008270">
    <property type="term" value="F:zinc ion binding"/>
    <property type="evidence" value="ECO:0007669"/>
    <property type="project" value="InterPro"/>
</dbReference>
<dbReference type="InterPro" id="IPR001878">
    <property type="entry name" value="Znf_CCHC"/>
</dbReference>
<dbReference type="EMBL" id="SSTE01008974">
    <property type="protein sequence ID" value="KAA0053979.1"/>
    <property type="molecule type" value="Genomic_DNA"/>
</dbReference>
<dbReference type="EMBL" id="SSTD01006130">
    <property type="protein sequence ID" value="TYK20664.1"/>
    <property type="molecule type" value="Genomic_DNA"/>
</dbReference>
<evidence type="ECO:0000313" key="5">
    <source>
        <dbReference type="Proteomes" id="UP000321393"/>
    </source>
</evidence>
<dbReference type="Pfam" id="PF13976">
    <property type="entry name" value="gag_pre-integrs"/>
    <property type="match status" value="1"/>
</dbReference>
<gene>
    <name evidence="4" type="ORF">E5676_scaffold480G00500</name>
    <name evidence="3" type="ORF">E6C27_scaffold318G00240</name>
</gene>
<dbReference type="Pfam" id="PF22936">
    <property type="entry name" value="Pol_BBD"/>
    <property type="match status" value="1"/>
</dbReference>
<dbReference type="InterPro" id="IPR036875">
    <property type="entry name" value="Znf_CCHC_sf"/>
</dbReference>
<evidence type="ECO:0000313" key="6">
    <source>
        <dbReference type="Proteomes" id="UP000321947"/>
    </source>
</evidence>
<dbReference type="AlphaFoldDB" id="A0A5A7UKE6"/>
<evidence type="ECO:0000259" key="2">
    <source>
        <dbReference type="SMART" id="SM00343"/>
    </source>
</evidence>
<feature type="domain" description="CCHC-type" evidence="2">
    <location>
        <begin position="242"/>
        <end position="258"/>
    </location>
</feature>
<evidence type="ECO:0000313" key="4">
    <source>
        <dbReference type="EMBL" id="TYK20664.1"/>
    </source>
</evidence>
<accession>A0A5A7UKE6</accession>